<dbReference type="InterPro" id="IPR042100">
    <property type="entry name" value="Bug_dom1"/>
</dbReference>
<name>A0ABZ0PLS4_9PROT</name>
<dbReference type="CDD" id="cd07012">
    <property type="entry name" value="PBP2_Bug_TTT"/>
    <property type="match status" value="1"/>
</dbReference>
<keyword evidence="2" id="KW-0732">Signal</keyword>
<evidence type="ECO:0000256" key="1">
    <source>
        <dbReference type="ARBA" id="ARBA00006987"/>
    </source>
</evidence>
<evidence type="ECO:0000313" key="3">
    <source>
        <dbReference type="EMBL" id="WPB86664.1"/>
    </source>
</evidence>
<dbReference type="Gene3D" id="3.40.190.10">
    <property type="entry name" value="Periplasmic binding protein-like II"/>
    <property type="match status" value="1"/>
</dbReference>
<evidence type="ECO:0000256" key="2">
    <source>
        <dbReference type="SAM" id="SignalP"/>
    </source>
</evidence>
<keyword evidence="4" id="KW-1185">Reference proteome</keyword>
<protein>
    <submittedName>
        <fullName evidence="3">Tripartite tricarboxylate transporter substrate binding protein</fullName>
    </submittedName>
</protein>
<dbReference type="Proteomes" id="UP001305521">
    <property type="component" value="Chromosome"/>
</dbReference>
<dbReference type="Gene3D" id="3.40.190.150">
    <property type="entry name" value="Bordetella uptake gene, domain 1"/>
    <property type="match status" value="1"/>
</dbReference>
<organism evidence="3 4">
    <name type="scientific">Sediminicoccus rosea</name>
    <dbReference type="NCBI Taxonomy" id="1225128"/>
    <lineage>
        <taxon>Bacteria</taxon>
        <taxon>Pseudomonadati</taxon>
        <taxon>Pseudomonadota</taxon>
        <taxon>Alphaproteobacteria</taxon>
        <taxon>Acetobacterales</taxon>
        <taxon>Roseomonadaceae</taxon>
        <taxon>Sediminicoccus</taxon>
    </lineage>
</organism>
<dbReference type="RefSeq" id="WP_318650633.1">
    <property type="nucleotide sequence ID" value="NZ_CP137852.1"/>
</dbReference>
<comment type="similarity">
    <text evidence="1">Belongs to the UPF0065 (bug) family.</text>
</comment>
<dbReference type="PANTHER" id="PTHR42928:SF5">
    <property type="entry name" value="BLR1237 PROTEIN"/>
    <property type="match status" value="1"/>
</dbReference>
<accession>A0ABZ0PLS4</accession>
<reference evidence="3 4" key="1">
    <citation type="submission" date="2023-11" db="EMBL/GenBank/DDBJ databases">
        <title>Arctic aerobic anoxygenic photoheterotroph Sediminicoccus rosea KRV36 adapts its photosynthesis to long days of polar summer.</title>
        <authorList>
            <person name="Tomasch J."/>
            <person name="Kopejtka K."/>
            <person name="Bily T."/>
            <person name="Gardiner A.T."/>
            <person name="Gardian Z."/>
            <person name="Shivaramu S."/>
            <person name="Koblizek M."/>
            <person name="Engelhardt F."/>
            <person name="Kaftan D."/>
        </authorList>
    </citation>
    <scope>NUCLEOTIDE SEQUENCE [LARGE SCALE GENOMIC DNA]</scope>
    <source>
        <strain evidence="3 4">R-30</strain>
    </source>
</reference>
<feature type="signal peptide" evidence="2">
    <location>
        <begin position="1"/>
        <end position="20"/>
    </location>
</feature>
<dbReference type="PIRSF" id="PIRSF017082">
    <property type="entry name" value="YflP"/>
    <property type="match status" value="1"/>
</dbReference>
<dbReference type="SUPFAM" id="SSF53850">
    <property type="entry name" value="Periplasmic binding protein-like II"/>
    <property type="match status" value="1"/>
</dbReference>
<gene>
    <name evidence="3" type="ORF">R9Z33_07235</name>
</gene>
<dbReference type="InterPro" id="IPR005064">
    <property type="entry name" value="BUG"/>
</dbReference>
<feature type="chain" id="PRO_5046409375" evidence="2">
    <location>
        <begin position="21"/>
        <end position="323"/>
    </location>
</feature>
<dbReference type="EMBL" id="CP137852">
    <property type="protein sequence ID" value="WPB86664.1"/>
    <property type="molecule type" value="Genomic_DNA"/>
</dbReference>
<dbReference type="Pfam" id="PF03401">
    <property type="entry name" value="TctC"/>
    <property type="match status" value="1"/>
</dbReference>
<sequence>MITRRHVLLTPLALATPALAQQDWPARPIRVVLPFAAGGSSDIAARLVAPRLGAALGQQILIENRGGGGGNIAAETVARAAPDGYTIFQGNIGVLAVNPTLYRSLPFDPEQSFQPIAHLNSVANILCVPADRPWRSVAELRAAMLAAPERIRAGNSGPGSIGHLAVVQFDHLAGTRSVHVPYRGGGPMSTDLIAGHLDYAFATAPTVLSALEAGRLRALAIGTATRSALLPDLPTVAEAGLTGFEVSNWDAWLFPRGVAPAVTQRMVAALRPLLADPELRAEFARRGMETITASGPAELAASIRAETLRWAPMVRASGATPDG</sequence>
<proteinExistence type="inferred from homology"/>
<dbReference type="PANTHER" id="PTHR42928">
    <property type="entry name" value="TRICARBOXYLATE-BINDING PROTEIN"/>
    <property type="match status" value="1"/>
</dbReference>
<evidence type="ECO:0000313" key="4">
    <source>
        <dbReference type="Proteomes" id="UP001305521"/>
    </source>
</evidence>